<dbReference type="GO" id="GO:0005886">
    <property type="term" value="C:plasma membrane"/>
    <property type="evidence" value="ECO:0007669"/>
    <property type="project" value="TreeGrafter"/>
</dbReference>
<dbReference type="CDD" id="cd06259">
    <property type="entry name" value="YdcF-like"/>
    <property type="match status" value="1"/>
</dbReference>
<protein>
    <recommendedName>
        <fullName evidence="1">DUF218 domain-containing protein</fullName>
    </recommendedName>
</protein>
<dbReference type="EMBL" id="MFJU01000040">
    <property type="protein sequence ID" value="OGG33427.1"/>
    <property type="molecule type" value="Genomic_DNA"/>
</dbReference>
<evidence type="ECO:0000313" key="3">
    <source>
        <dbReference type="Proteomes" id="UP000176228"/>
    </source>
</evidence>
<dbReference type="STRING" id="1798391.A2968_02545"/>
<dbReference type="InterPro" id="IPR051599">
    <property type="entry name" value="Cell_Envelope_Assoc"/>
</dbReference>
<name>A0A1F6BA87_9BACT</name>
<dbReference type="Proteomes" id="UP000176228">
    <property type="component" value="Unassembled WGS sequence"/>
</dbReference>
<feature type="domain" description="DUF218" evidence="1">
    <location>
        <begin position="63"/>
        <end position="209"/>
    </location>
</feature>
<gene>
    <name evidence="2" type="ORF">A2968_02545</name>
</gene>
<evidence type="ECO:0000313" key="2">
    <source>
        <dbReference type="EMBL" id="OGG33427.1"/>
    </source>
</evidence>
<evidence type="ECO:0000259" key="1">
    <source>
        <dbReference type="Pfam" id="PF02698"/>
    </source>
</evidence>
<proteinExistence type="predicted"/>
<dbReference type="PANTHER" id="PTHR30336">
    <property type="entry name" value="INNER MEMBRANE PROTEIN, PROBABLE PERMEASE"/>
    <property type="match status" value="1"/>
</dbReference>
<dbReference type="Pfam" id="PF02698">
    <property type="entry name" value="DUF218"/>
    <property type="match status" value="1"/>
</dbReference>
<reference evidence="2 3" key="1">
    <citation type="journal article" date="2016" name="Nat. Commun.">
        <title>Thousands of microbial genomes shed light on interconnected biogeochemical processes in an aquifer system.</title>
        <authorList>
            <person name="Anantharaman K."/>
            <person name="Brown C.T."/>
            <person name="Hug L.A."/>
            <person name="Sharon I."/>
            <person name="Castelle C.J."/>
            <person name="Probst A.J."/>
            <person name="Thomas B.C."/>
            <person name="Singh A."/>
            <person name="Wilkins M.J."/>
            <person name="Karaoz U."/>
            <person name="Brodie E.L."/>
            <person name="Williams K.H."/>
            <person name="Hubbard S.S."/>
            <person name="Banfield J.F."/>
        </authorList>
    </citation>
    <scope>NUCLEOTIDE SEQUENCE [LARGE SCALE GENOMIC DNA]</scope>
</reference>
<accession>A0A1F6BA87</accession>
<organism evidence="2 3">
    <name type="scientific">Candidatus Gottesmanbacteria bacterium RIFCSPLOWO2_01_FULL_42_22</name>
    <dbReference type="NCBI Taxonomy" id="1798391"/>
    <lineage>
        <taxon>Bacteria</taxon>
        <taxon>Candidatus Gottesmaniibacteriota</taxon>
    </lineage>
</organism>
<dbReference type="AlphaFoldDB" id="A0A1F6BA87"/>
<dbReference type="InterPro" id="IPR003848">
    <property type="entry name" value="DUF218"/>
</dbReference>
<sequence length="257" mass="28834">MKELSRGLSRGDAIKAGLATVFSLLAYPLARDIDNSRHIFNALTGQRVDCSPDGEFEANPTWDAIVVPGGGMKKNPNGTYAPNEFEELRLEAAAIEYISGKAPFIILLNGVSNPEADGNVIKEYLKKQVKKLSAGKKKIEDKNIIVENISVDTFTNMEQLEIIVQEKRLENILMVSNFFHIKRATANSCAFDISTTARSAETAIINFNPQRKAEILDYYRSRNLEEIMQNEYLALIYALFDPQGYYAQDAKRFLGLR</sequence>
<comment type="caution">
    <text evidence="2">The sequence shown here is derived from an EMBL/GenBank/DDBJ whole genome shotgun (WGS) entry which is preliminary data.</text>
</comment>
<dbReference type="PANTHER" id="PTHR30336:SF20">
    <property type="entry name" value="DUF218 DOMAIN-CONTAINING PROTEIN"/>
    <property type="match status" value="1"/>
</dbReference>